<dbReference type="AlphaFoldDB" id="A0AAD9H3P6"/>
<sequence>MHSVIAPARKAQKSPASELYSAADVAPMPQAHAAPAPSPRLVPTDPVAGFQAQLQDSQKKAGRFCGQD</sequence>
<feature type="compositionally biased region" description="Low complexity" evidence="1">
    <location>
        <begin position="26"/>
        <end position="35"/>
    </location>
</feature>
<evidence type="ECO:0000313" key="3">
    <source>
        <dbReference type="Proteomes" id="UP001232148"/>
    </source>
</evidence>
<reference evidence="2" key="1">
    <citation type="submission" date="2021-06" db="EMBL/GenBank/DDBJ databases">
        <title>Comparative genomics, transcriptomics and evolutionary studies reveal genomic signatures of adaptation to plant cell wall in hemibiotrophic fungi.</title>
        <authorList>
            <consortium name="DOE Joint Genome Institute"/>
            <person name="Baroncelli R."/>
            <person name="Diaz J.F."/>
            <person name="Benocci T."/>
            <person name="Peng M."/>
            <person name="Battaglia E."/>
            <person name="Haridas S."/>
            <person name="Andreopoulos W."/>
            <person name="Labutti K."/>
            <person name="Pangilinan J."/>
            <person name="Floch G.L."/>
            <person name="Makela M.R."/>
            <person name="Henrissat B."/>
            <person name="Grigoriev I.V."/>
            <person name="Crouch J.A."/>
            <person name="De Vries R.P."/>
            <person name="Sukno S.A."/>
            <person name="Thon M.R."/>
        </authorList>
    </citation>
    <scope>NUCLEOTIDE SEQUENCE</scope>
    <source>
        <strain evidence="2">MAFF235873</strain>
    </source>
</reference>
<accession>A0AAD9H3P6</accession>
<proteinExistence type="predicted"/>
<gene>
    <name evidence="2" type="ORF">LX32DRAFT_646159</name>
</gene>
<dbReference type="EMBL" id="MU843082">
    <property type="protein sequence ID" value="KAK2021753.1"/>
    <property type="molecule type" value="Genomic_DNA"/>
</dbReference>
<dbReference type="Proteomes" id="UP001232148">
    <property type="component" value="Unassembled WGS sequence"/>
</dbReference>
<protein>
    <submittedName>
        <fullName evidence="2">Uncharacterized protein</fullName>
    </submittedName>
</protein>
<evidence type="ECO:0000256" key="1">
    <source>
        <dbReference type="SAM" id="MobiDB-lite"/>
    </source>
</evidence>
<feature type="region of interest" description="Disordered" evidence="1">
    <location>
        <begin position="1"/>
        <end position="68"/>
    </location>
</feature>
<evidence type="ECO:0000313" key="2">
    <source>
        <dbReference type="EMBL" id="KAK2021753.1"/>
    </source>
</evidence>
<comment type="caution">
    <text evidence="2">The sequence shown here is derived from an EMBL/GenBank/DDBJ whole genome shotgun (WGS) entry which is preliminary data.</text>
</comment>
<organism evidence="2 3">
    <name type="scientific">Colletotrichum zoysiae</name>
    <dbReference type="NCBI Taxonomy" id="1216348"/>
    <lineage>
        <taxon>Eukaryota</taxon>
        <taxon>Fungi</taxon>
        <taxon>Dikarya</taxon>
        <taxon>Ascomycota</taxon>
        <taxon>Pezizomycotina</taxon>
        <taxon>Sordariomycetes</taxon>
        <taxon>Hypocreomycetidae</taxon>
        <taxon>Glomerellales</taxon>
        <taxon>Glomerellaceae</taxon>
        <taxon>Colletotrichum</taxon>
        <taxon>Colletotrichum graminicola species complex</taxon>
    </lineage>
</organism>
<keyword evidence="3" id="KW-1185">Reference proteome</keyword>
<name>A0AAD9H3P6_9PEZI</name>